<feature type="domain" description="Acyl-CoA oxidase/dehydrogenase middle" evidence="8">
    <location>
        <begin position="129"/>
        <end position="220"/>
    </location>
</feature>
<dbReference type="Gene3D" id="2.40.110.10">
    <property type="entry name" value="Butyryl-CoA Dehydrogenase, subunit A, domain 2"/>
    <property type="match status" value="1"/>
</dbReference>
<name>A0ABW2PYK7_9BACL</name>
<evidence type="ECO:0000256" key="4">
    <source>
        <dbReference type="ARBA" id="ARBA00022827"/>
    </source>
</evidence>
<feature type="domain" description="Acyl-CoA dehydrogenase/oxidase C-terminal" evidence="7">
    <location>
        <begin position="251"/>
        <end position="367"/>
    </location>
</feature>
<dbReference type="Proteomes" id="UP001596505">
    <property type="component" value="Unassembled WGS sequence"/>
</dbReference>
<comment type="similarity">
    <text evidence="2 6">Belongs to the acyl-CoA dehydrogenase family.</text>
</comment>
<dbReference type="SUPFAM" id="SSF47203">
    <property type="entry name" value="Acyl-CoA dehydrogenase C-terminal domain-like"/>
    <property type="match status" value="1"/>
</dbReference>
<dbReference type="Pfam" id="PF00441">
    <property type="entry name" value="Acyl-CoA_dh_1"/>
    <property type="match status" value="1"/>
</dbReference>
<protein>
    <submittedName>
        <fullName evidence="10">Acyl-CoA dehydrogenase family protein</fullName>
        <ecNumber evidence="10">1.-.-.-</ecNumber>
    </submittedName>
</protein>
<evidence type="ECO:0000259" key="9">
    <source>
        <dbReference type="Pfam" id="PF02771"/>
    </source>
</evidence>
<evidence type="ECO:0000313" key="10">
    <source>
        <dbReference type="EMBL" id="MFC7392805.1"/>
    </source>
</evidence>
<accession>A0ABW2PYK7</accession>
<organism evidence="10 11">
    <name type="scientific">Scopulibacillus cellulosilyticus</name>
    <dbReference type="NCBI Taxonomy" id="2665665"/>
    <lineage>
        <taxon>Bacteria</taxon>
        <taxon>Bacillati</taxon>
        <taxon>Bacillota</taxon>
        <taxon>Bacilli</taxon>
        <taxon>Bacillales</taxon>
        <taxon>Sporolactobacillaceae</taxon>
        <taxon>Scopulibacillus</taxon>
    </lineage>
</organism>
<dbReference type="SUPFAM" id="SSF56645">
    <property type="entry name" value="Acyl-CoA dehydrogenase NM domain-like"/>
    <property type="match status" value="1"/>
</dbReference>
<feature type="domain" description="Acyl-CoA dehydrogenase/oxidase N-terminal" evidence="9">
    <location>
        <begin position="11"/>
        <end position="122"/>
    </location>
</feature>
<dbReference type="InterPro" id="IPR013786">
    <property type="entry name" value="AcylCoA_DH/ox_N"/>
</dbReference>
<proteinExistence type="inferred from homology"/>
<comment type="caution">
    <text evidence="10">The sequence shown here is derived from an EMBL/GenBank/DDBJ whole genome shotgun (WGS) entry which is preliminary data.</text>
</comment>
<dbReference type="InterPro" id="IPR009100">
    <property type="entry name" value="AcylCoA_DH/oxidase_NM_dom_sf"/>
</dbReference>
<dbReference type="RefSeq" id="WP_380965214.1">
    <property type="nucleotide sequence ID" value="NZ_JBHTCO010000005.1"/>
</dbReference>
<dbReference type="CDD" id="cd00567">
    <property type="entry name" value="ACAD"/>
    <property type="match status" value="1"/>
</dbReference>
<dbReference type="GO" id="GO:0016491">
    <property type="term" value="F:oxidoreductase activity"/>
    <property type="evidence" value="ECO:0007669"/>
    <property type="project" value="UniProtKB-KW"/>
</dbReference>
<evidence type="ECO:0000259" key="7">
    <source>
        <dbReference type="Pfam" id="PF00441"/>
    </source>
</evidence>
<keyword evidence="11" id="KW-1185">Reference proteome</keyword>
<dbReference type="PANTHER" id="PTHR43884">
    <property type="entry name" value="ACYL-COA DEHYDROGENASE"/>
    <property type="match status" value="1"/>
</dbReference>
<dbReference type="InterPro" id="IPR006091">
    <property type="entry name" value="Acyl-CoA_Oxase/DH_mid-dom"/>
</dbReference>
<dbReference type="InterPro" id="IPR037069">
    <property type="entry name" value="AcylCoA_DH/ox_N_sf"/>
</dbReference>
<evidence type="ECO:0000256" key="2">
    <source>
        <dbReference type="ARBA" id="ARBA00009347"/>
    </source>
</evidence>
<dbReference type="EC" id="1.-.-.-" evidence="10"/>
<keyword evidence="3 6" id="KW-0285">Flavoprotein</keyword>
<dbReference type="InterPro" id="IPR036250">
    <property type="entry name" value="AcylCo_DH-like_C"/>
</dbReference>
<dbReference type="Pfam" id="PF02770">
    <property type="entry name" value="Acyl-CoA_dh_M"/>
    <property type="match status" value="1"/>
</dbReference>
<dbReference type="InterPro" id="IPR046373">
    <property type="entry name" value="Acyl-CoA_Oxase/DH_mid-dom_sf"/>
</dbReference>
<dbReference type="Gene3D" id="1.10.540.10">
    <property type="entry name" value="Acyl-CoA dehydrogenase/oxidase, N-terminal domain"/>
    <property type="match status" value="1"/>
</dbReference>
<dbReference type="Pfam" id="PF02771">
    <property type="entry name" value="Acyl-CoA_dh_N"/>
    <property type="match status" value="1"/>
</dbReference>
<sequence>MLHKGNFFIKTKQQKELYDLAYQHAEKFRERAAYYDETGEFPFENFKELKASDFPALTVPTEYNGRGISLYELVLVQETLGQGDAATTLGMGWHLGILMDLSIRREWDESIFQKLCEEVVSGKKLINRAATEPKTGSPTRGGKPYTTAVRQADGWLVNGHKSFASLAPIADYFVISASIEDSDQVGGFLIDTHRSGIQIKETWDTMSMRATGSDDLILKNIKVPVEAHVETIRGGHANDKLPPGWLLHIPACYLGIALAARRDVIAFAENYQPNSLPHPIKEVPHVQQKIGEIDLELMKARYLMYGVAEKWDEDEEMRPYLGPELSAVKYAATNAAVKVVDLAMRIVGGTSIFRSKPFERYYRDVRAGIHNPPNDDAVLGILGKRVFND</sequence>
<reference evidence="11" key="1">
    <citation type="journal article" date="2019" name="Int. J. Syst. Evol. Microbiol.">
        <title>The Global Catalogue of Microorganisms (GCM) 10K type strain sequencing project: providing services to taxonomists for standard genome sequencing and annotation.</title>
        <authorList>
            <consortium name="The Broad Institute Genomics Platform"/>
            <consortium name="The Broad Institute Genome Sequencing Center for Infectious Disease"/>
            <person name="Wu L."/>
            <person name="Ma J."/>
        </authorList>
    </citation>
    <scope>NUCLEOTIDE SEQUENCE [LARGE SCALE GENOMIC DNA]</scope>
    <source>
        <strain evidence="11">CGMCC 1.16305</strain>
    </source>
</reference>
<keyword evidence="4 6" id="KW-0274">FAD</keyword>
<evidence type="ECO:0000313" key="11">
    <source>
        <dbReference type="Proteomes" id="UP001596505"/>
    </source>
</evidence>
<gene>
    <name evidence="10" type="ORF">ACFQRG_07370</name>
</gene>
<dbReference type="Gene3D" id="1.20.140.10">
    <property type="entry name" value="Butyryl-CoA Dehydrogenase, subunit A, domain 3"/>
    <property type="match status" value="1"/>
</dbReference>
<dbReference type="PIRSF" id="PIRSF016578">
    <property type="entry name" value="HsaA"/>
    <property type="match status" value="1"/>
</dbReference>
<dbReference type="PANTHER" id="PTHR43884:SF25">
    <property type="entry name" value="ACYL-COA DEHYDROGENASE YDBM-RELATED"/>
    <property type="match status" value="1"/>
</dbReference>
<evidence type="ECO:0000256" key="1">
    <source>
        <dbReference type="ARBA" id="ARBA00001974"/>
    </source>
</evidence>
<dbReference type="InterPro" id="IPR009075">
    <property type="entry name" value="AcylCo_DH/oxidase_C"/>
</dbReference>
<evidence type="ECO:0000256" key="5">
    <source>
        <dbReference type="ARBA" id="ARBA00023002"/>
    </source>
</evidence>
<keyword evidence="5 6" id="KW-0560">Oxidoreductase</keyword>
<evidence type="ECO:0000259" key="8">
    <source>
        <dbReference type="Pfam" id="PF02770"/>
    </source>
</evidence>
<comment type="cofactor">
    <cofactor evidence="1 6">
        <name>FAD</name>
        <dbReference type="ChEBI" id="CHEBI:57692"/>
    </cofactor>
</comment>
<evidence type="ECO:0000256" key="3">
    <source>
        <dbReference type="ARBA" id="ARBA00022630"/>
    </source>
</evidence>
<evidence type="ECO:0000256" key="6">
    <source>
        <dbReference type="RuleBase" id="RU362125"/>
    </source>
</evidence>
<dbReference type="EMBL" id="JBHTCO010000005">
    <property type="protein sequence ID" value="MFC7392805.1"/>
    <property type="molecule type" value="Genomic_DNA"/>
</dbReference>